<evidence type="ECO:0000256" key="2">
    <source>
        <dbReference type="SAM" id="MobiDB-lite"/>
    </source>
</evidence>
<accession>A0A397JK87</accession>
<dbReference type="EMBL" id="PQFF01000037">
    <property type="protein sequence ID" value="RHZ87208.1"/>
    <property type="molecule type" value="Genomic_DNA"/>
</dbReference>
<dbReference type="OrthoDB" id="3270520at2759"/>
<dbReference type="AlphaFoldDB" id="A0A397JK87"/>
<organism evidence="3 4">
    <name type="scientific">Diversispora epigaea</name>
    <dbReference type="NCBI Taxonomy" id="1348612"/>
    <lineage>
        <taxon>Eukaryota</taxon>
        <taxon>Fungi</taxon>
        <taxon>Fungi incertae sedis</taxon>
        <taxon>Mucoromycota</taxon>
        <taxon>Glomeromycotina</taxon>
        <taxon>Glomeromycetes</taxon>
        <taxon>Diversisporales</taxon>
        <taxon>Diversisporaceae</taxon>
        <taxon>Diversispora</taxon>
    </lineage>
</organism>
<feature type="coiled-coil region" evidence="1">
    <location>
        <begin position="97"/>
        <end position="124"/>
    </location>
</feature>
<feature type="region of interest" description="Disordered" evidence="2">
    <location>
        <begin position="42"/>
        <end position="62"/>
    </location>
</feature>
<gene>
    <name evidence="3" type="ORF">Glove_39g8</name>
</gene>
<feature type="compositionally biased region" description="Acidic residues" evidence="2">
    <location>
        <begin position="45"/>
        <end position="61"/>
    </location>
</feature>
<keyword evidence="4" id="KW-1185">Reference proteome</keyword>
<reference evidence="3 4" key="1">
    <citation type="submission" date="2018-08" db="EMBL/GenBank/DDBJ databases">
        <title>Genome and evolution of the arbuscular mycorrhizal fungus Diversispora epigaea (formerly Glomus versiforme) and its bacterial endosymbionts.</title>
        <authorList>
            <person name="Sun X."/>
            <person name="Fei Z."/>
            <person name="Harrison M."/>
        </authorList>
    </citation>
    <scope>NUCLEOTIDE SEQUENCE [LARGE SCALE GENOMIC DNA]</scope>
    <source>
        <strain evidence="3 4">IT104</strain>
    </source>
</reference>
<sequence length="129" mass="15363">MSKLRADITYNHQLQKKVLEITTQTIISEIELSRCYETKQIITDENNEDEQTNEQDDEEIPIYESQNSFNSEEINEEIEITNIEENNNLEDDFGNYLQEWINMLEEEKKSMEELEEIDDDEAENITHPN</sequence>
<evidence type="ECO:0000313" key="4">
    <source>
        <dbReference type="Proteomes" id="UP000266861"/>
    </source>
</evidence>
<evidence type="ECO:0000313" key="3">
    <source>
        <dbReference type="EMBL" id="RHZ87208.1"/>
    </source>
</evidence>
<evidence type="ECO:0000256" key="1">
    <source>
        <dbReference type="SAM" id="Coils"/>
    </source>
</evidence>
<name>A0A397JK87_9GLOM</name>
<proteinExistence type="predicted"/>
<keyword evidence="1" id="KW-0175">Coiled coil</keyword>
<comment type="caution">
    <text evidence="3">The sequence shown here is derived from an EMBL/GenBank/DDBJ whole genome shotgun (WGS) entry which is preliminary data.</text>
</comment>
<dbReference type="Proteomes" id="UP000266861">
    <property type="component" value="Unassembled WGS sequence"/>
</dbReference>
<protein>
    <submittedName>
        <fullName evidence="3">Uncharacterized protein</fullName>
    </submittedName>
</protein>